<dbReference type="InterPro" id="IPR039121">
    <property type="entry name" value="NUDT19"/>
</dbReference>
<comment type="cofactor">
    <cofactor evidence="1">
        <name>Mn(2+)</name>
        <dbReference type="ChEBI" id="CHEBI:29035"/>
    </cofactor>
</comment>
<comment type="cofactor">
    <cofactor evidence="2">
        <name>Mg(2+)</name>
        <dbReference type="ChEBI" id="CHEBI:18420"/>
    </cofactor>
</comment>
<dbReference type="PANTHER" id="PTHR12318">
    <property type="entry name" value="TESTOSTERONE-REGULATED PROTEIN RP2"/>
    <property type="match status" value="1"/>
</dbReference>
<proteinExistence type="predicted"/>
<evidence type="ECO:0000313" key="8">
    <source>
        <dbReference type="EMBL" id="QDQ97766.1"/>
    </source>
</evidence>
<dbReference type="EMBL" id="CP041765">
    <property type="protein sequence ID" value="QDQ97766.1"/>
    <property type="molecule type" value="Genomic_DNA"/>
</dbReference>
<protein>
    <submittedName>
        <fullName evidence="8">NUDIX hydrolase</fullName>
    </submittedName>
</protein>
<evidence type="ECO:0000256" key="4">
    <source>
        <dbReference type="ARBA" id="ARBA00022801"/>
    </source>
</evidence>
<gene>
    <name evidence="8" type="ORF">FO059_11095</name>
</gene>
<dbReference type="OrthoDB" id="7183442at2"/>
<keyword evidence="5" id="KW-0460">Magnesium</keyword>
<dbReference type="Proteomes" id="UP000317344">
    <property type="component" value="Chromosome"/>
</dbReference>
<dbReference type="GO" id="GO:0016818">
    <property type="term" value="F:hydrolase activity, acting on acid anhydrides, in phosphorus-containing anhydrides"/>
    <property type="evidence" value="ECO:0007669"/>
    <property type="project" value="InterPro"/>
</dbReference>
<dbReference type="Gene3D" id="3.90.79.10">
    <property type="entry name" value="Nucleoside Triphosphate Pyrophosphohydrolase"/>
    <property type="match status" value="1"/>
</dbReference>
<dbReference type="KEGG" id="toy:FO059_11095"/>
<name>A0A516X3W7_9ACTN</name>
<keyword evidence="3" id="KW-0479">Metal-binding</keyword>
<dbReference type="PANTHER" id="PTHR12318:SF0">
    <property type="entry name" value="ACYL-COENZYME A DIPHOSPHATASE NUDT19"/>
    <property type="match status" value="1"/>
</dbReference>
<feature type="domain" description="Nudix hydrolase" evidence="7">
    <location>
        <begin position="15"/>
        <end position="218"/>
    </location>
</feature>
<keyword evidence="4 8" id="KW-0378">Hydrolase</keyword>
<keyword evidence="9" id="KW-1185">Reference proteome</keyword>
<organism evidence="8 9">
    <name type="scientific">Tomitella fengzijianii</name>
    <dbReference type="NCBI Taxonomy" id="2597660"/>
    <lineage>
        <taxon>Bacteria</taxon>
        <taxon>Bacillati</taxon>
        <taxon>Actinomycetota</taxon>
        <taxon>Actinomycetes</taxon>
        <taxon>Mycobacteriales</taxon>
        <taxon>Tomitella</taxon>
    </lineage>
</organism>
<dbReference type="InterPro" id="IPR000086">
    <property type="entry name" value="NUDIX_hydrolase_dom"/>
</dbReference>
<evidence type="ECO:0000256" key="1">
    <source>
        <dbReference type="ARBA" id="ARBA00001936"/>
    </source>
</evidence>
<dbReference type="GO" id="GO:0046872">
    <property type="term" value="F:metal ion binding"/>
    <property type="evidence" value="ECO:0007669"/>
    <property type="project" value="UniProtKB-KW"/>
</dbReference>
<accession>A0A516X3W7</accession>
<sequence>MPLPLNIDPDAPVPEPKDASTVMLLRDGAEGIEVFLVRRVAGMAFAGGMTVFPGGGVDQSDSDAAPAWAGPDAQWWAGRLGVDEARARRLVCAAARETFEECGVLLAGERPGTAVVDTAPYAGARPELEGHRYGFAEFLTREGLTFDTELLRPWSHWITPIGEKRRYDTYFFVAALPDGQQADGQTSEAAEVLWSTPAAAIDHWRAGGSMLLPPTWSQLDTLAQFDSVAAVMAAEPEITTVQPDLVRTDSGWRVDFDGGERYLEAMPR</sequence>
<keyword evidence="6" id="KW-0464">Manganese</keyword>
<dbReference type="RefSeq" id="WP_143908782.1">
    <property type="nucleotide sequence ID" value="NZ_CP041765.1"/>
</dbReference>
<reference evidence="8 9" key="2">
    <citation type="submission" date="2019-07" db="EMBL/GenBank/DDBJ databases">
        <authorList>
            <person name="Huang Y."/>
        </authorList>
    </citation>
    <scope>NUCLEOTIDE SEQUENCE [LARGE SCALE GENOMIC DNA]</scope>
    <source>
        <strain evidence="8 9">HY188</strain>
    </source>
</reference>
<dbReference type="SUPFAM" id="SSF55811">
    <property type="entry name" value="Nudix"/>
    <property type="match status" value="1"/>
</dbReference>
<dbReference type="InterPro" id="IPR015797">
    <property type="entry name" value="NUDIX_hydrolase-like_dom_sf"/>
</dbReference>
<dbReference type="PROSITE" id="PS51462">
    <property type="entry name" value="NUDIX"/>
    <property type="match status" value="1"/>
</dbReference>
<evidence type="ECO:0000256" key="6">
    <source>
        <dbReference type="ARBA" id="ARBA00023211"/>
    </source>
</evidence>
<dbReference type="CDD" id="cd18870">
    <property type="entry name" value="NUDIX_AcylCoAdiphos_Nudt19"/>
    <property type="match status" value="1"/>
</dbReference>
<dbReference type="AlphaFoldDB" id="A0A516X3W7"/>
<evidence type="ECO:0000313" key="9">
    <source>
        <dbReference type="Proteomes" id="UP000317344"/>
    </source>
</evidence>
<evidence type="ECO:0000256" key="5">
    <source>
        <dbReference type="ARBA" id="ARBA00022842"/>
    </source>
</evidence>
<evidence type="ECO:0000259" key="7">
    <source>
        <dbReference type="PROSITE" id="PS51462"/>
    </source>
</evidence>
<evidence type="ECO:0000256" key="2">
    <source>
        <dbReference type="ARBA" id="ARBA00001946"/>
    </source>
</evidence>
<evidence type="ECO:0000256" key="3">
    <source>
        <dbReference type="ARBA" id="ARBA00022723"/>
    </source>
</evidence>
<reference evidence="8 9" key="1">
    <citation type="submission" date="2019-07" db="EMBL/GenBank/DDBJ databases">
        <title>Tomitella cavernea sp. nov., an actinomycete isolated from soil.</title>
        <authorList>
            <person name="Cheng J."/>
        </authorList>
    </citation>
    <scope>NUCLEOTIDE SEQUENCE [LARGE SCALE GENOMIC DNA]</scope>
    <source>
        <strain evidence="8 9">HY188</strain>
    </source>
</reference>